<reference evidence="3 4" key="1">
    <citation type="submission" date="2018-11" db="EMBL/GenBank/DDBJ databases">
        <authorList>
            <person name="Kleinhagauer T."/>
            <person name="Glaeser S.P."/>
            <person name="Spergser J."/>
            <person name="Ruckert C."/>
            <person name="Kaempfer P."/>
            <person name="Busse H.-J."/>
        </authorList>
    </citation>
    <scope>NUCLEOTIDE SEQUENCE [LARGE SCALE GENOMIC DNA]</scope>
    <source>
        <strain evidence="3 4">W8</strain>
    </source>
</reference>
<dbReference type="RefSeq" id="WP_123933134.1">
    <property type="nucleotide sequence ID" value="NZ_CP033897.1"/>
</dbReference>
<organism evidence="3 4">
    <name type="scientific">Corynebacterium gerontici</name>
    <dbReference type="NCBI Taxonomy" id="2079234"/>
    <lineage>
        <taxon>Bacteria</taxon>
        <taxon>Bacillati</taxon>
        <taxon>Actinomycetota</taxon>
        <taxon>Actinomycetes</taxon>
        <taxon>Mycobacteriales</taxon>
        <taxon>Corynebacteriaceae</taxon>
        <taxon>Corynebacterium</taxon>
    </lineage>
</organism>
<protein>
    <submittedName>
        <fullName evidence="3">D-alanyl-D-alanine carboxypeptidase DacB</fullName>
        <ecNumber evidence="3">3.4.16.4</ecNumber>
    </submittedName>
</protein>
<dbReference type="InterPro" id="IPR000667">
    <property type="entry name" value="Peptidase_S13"/>
</dbReference>
<dbReference type="Pfam" id="PF02113">
    <property type="entry name" value="Peptidase_S13"/>
    <property type="match status" value="2"/>
</dbReference>
<gene>
    <name evidence="3" type="primary">dacB1</name>
    <name evidence="3" type="ORF">CGERO_01580</name>
</gene>
<dbReference type="GO" id="GO:0000270">
    <property type="term" value="P:peptidoglycan metabolic process"/>
    <property type="evidence" value="ECO:0007669"/>
    <property type="project" value="TreeGrafter"/>
</dbReference>
<dbReference type="EC" id="3.4.16.4" evidence="3"/>
<dbReference type="Gene3D" id="3.40.710.10">
    <property type="entry name" value="DD-peptidase/beta-lactamase superfamily"/>
    <property type="match status" value="2"/>
</dbReference>
<evidence type="ECO:0000256" key="1">
    <source>
        <dbReference type="ARBA" id="ARBA00006096"/>
    </source>
</evidence>
<keyword evidence="3" id="KW-0645">Protease</keyword>
<dbReference type="PRINTS" id="PR00922">
    <property type="entry name" value="DADACBPTASE3"/>
</dbReference>
<name>A0A3G6J2M7_9CORY</name>
<dbReference type="PANTHER" id="PTHR30023:SF0">
    <property type="entry name" value="PENICILLIN-SENSITIVE CARBOXYPEPTIDASE A"/>
    <property type="match status" value="1"/>
</dbReference>
<keyword evidence="4" id="KW-1185">Reference proteome</keyword>
<dbReference type="EMBL" id="CP033897">
    <property type="protein sequence ID" value="AZA10650.1"/>
    <property type="molecule type" value="Genomic_DNA"/>
</dbReference>
<evidence type="ECO:0000256" key="2">
    <source>
        <dbReference type="ARBA" id="ARBA00022801"/>
    </source>
</evidence>
<dbReference type="PANTHER" id="PTHR30023">
    <property type="entry name" value="D-ALANYL-D-ALANINE CARBOXYPEPTIDASE"/>
    <property type="match status" value="1"/>
</dbReference>
<sequence>MKKAQWWTALLGAGVVVAMTAGAGVWLTQYNALEVDPPAHIEAPQALVNPVSSDAPLDPALSANLSKLVDAPALGNFGIQVADANTGEVIFERASTQAMIPASSTKMLSAAAALLKLGANDVIRTKVLQISEDTVVIQGSGDVWLTQDRIKDLAAQIQKSMPQVSNVLVDVSAWPGEKILPGWDPQDVDGGFVAPLEPLMINQGRLGAATGDVPRSHTPALDVAQALAQQLGAPAFGYTQQAQGEEIASTQSPTLERRIELMMEDSDNVMAEAIARELDADDPTGATLATLQEAGLDTSGITLADNCGLSLNNRITPVLLSQISTKAVQEEQLRPLLATLPIAGASGTLSDRFAGMDGRGWVRAKTGTLTKVAALAGVVPSSSGHMLSFAMISNGADVDGARKGMDQVASALRDA</sequence>
<dbReference type="Proteomes" id="UP000271587">
    <property type="component" value="Chromosome"/>
</dbReference>
<dbReference type="GO" id="GO:0006508">
    <property type="term" value="P:proteolysis"/>
    <property type="evidence" value="ECO:0007669"/>
    <property type="project" value="InterPro"/>
</dbReference>
<evidence type="ECO:0000313" key="4">
    <source>
        <dbReference type="Proteomes" id="UP000271587"/>
    </source>
</evidence>
<dbReference type="NCBIfam" id="TIGR00666">
    <property type="entry name" value="PBP4"/>
    <property type="match status" value="1"/>
</dbReference>
<dbReference type="OrthoDB" id="56883at2"/>
<keyword evidence="2 3" id="KW-0378">Hydrolase</keyword>
<dbReference type="SUPFAM" id="SSF56601">
    <property type="entry name" value="beta-lactamase/transpeptidase-like"/>
    <property type="match status" value="1"/>
</dbReference>
<dbReference type="Gene3D" id="3.50.80.20">
    <property type="entry name" value="D-Ala-D-Ala carboxypeptidase C, peptidase S13"/>
    <property type="match status" value="1"/>
</dbReference>
<dbReference type="AlphaFoldDB" id="A0A3G6J2M7"/>
<accession>A0A3G6J2M7</accession>
<proteinExistence type="inferred from homology"/>
<dbReference type="InterPro" id="IPR012338">
    <property type="entry name" value="Beta-lactam/transpept-like"/>
</dbReference>
<keyword evidence="3" id="KW-0121">Carboxypeptidase</keyword>
<evidence type="ECO:0000313" key="3">
    <source>
        <dbReference type="EMBL" id="AZA10650.1"/>
    </source>
</evidence>
<dbReference type="GO" id="GO:0009002">
    <property type="term" value="F:serine-type D-Ala-D-Ala carboxypeptidase activity"/>
    <property type="evidence" value="ECO:0007669"/>
    <property type="project" value="UniProtKB-EC"/>
</dbReference>
<dbReference type="KEGG" id="cgk:CGERO_01580"/>
<comment type="similarity">
    <text evidence="1">Belongs to the peptidase S13 family.</text>
</comment>